<dbReference type="EMBL" id="PUBV01000021">
    <property type="protein sequence ID" value="PWB06672.1"/>
    <property type="molecule type" value="Genomic_DNA"/>
</dbReference>
<accession>A0A2V1INX4</accession>
<evidence type="ECO:0000313" key="5">
    <source>
        <dbReference type="Proteomes" id="UP000244925"/>
    </source>
</evidence>
<comment type="caution">
    <text evidence="3">The sequence shown here is derived from an EMBL/GenBank/DDBJ whole genome shotgun (WGS) entry which is preliminary data.</text>
</comment>
<proteinExistence type="predicted"/>
<reference evidence="5" key="2">
    <citation type="submission" date="2018-02" db="EMBL/GenBank/DDBJ databases">
        <authorList>
            <person name="Clavel T."/>
            <person name="Strowig T."/>
        </authorList>
    </citation>
    <scope>NUCLEOTIDE SEQUENCE [LARGE SCALE GENOMIC DNA]</scope>
    <source>
        <strain evidence="5">DSM 100764</strain>
    </source>
</reference>
<dbReference type="AlphaFoldDB" id="A0A2V1INX4"/>
<sequence length="49" mass="5843">APTIINYFRRRATNASAEAFNSKVKIFRSQMRGVRDRDFFIFRLVKLYA</sequence>
<gene>
    <name evidence="4" type="ORF">C5O25_09775</name>
    <name evidence="3" type="ORF">C5O25_12065</name>
    <name evidence="2" type="ORF">C5O25_12865</name>
</gene>
<dbReference type="Proteomes" id="UP000244925">
    <property type="component" value="Unassembled WGS sequence"/>
</dbReference>
<evidence type="ECO:0000313" key="3">
    <source>
        <dbReference type="EMBL" id="PWB05905.1"/>
    </source>
</evidence>
<feature type="domain" description="Transposase IS204/IS1001/IS1096/IS1165 DDE" evidence="1">
    <location>
        <begin position="3"/>
        <end position="44"/>
    </location>
</feature>
<dbReference type="EMBL" id="PUBV01000046">
    <property type="protein sequence ID" value="PWB05905.1"/>
    <property type="molecule type" value="Genomic_DNA"/>
</dbReference>
<name>A0A2V1INX4_9BACT</name>
<dbReference type="EMBL" id="PUBV01000080">
    <property type="protein sequence ID" value="PWB05174.1"/>
    <property type="molecule type" value="Genomic_DNA"/>
</dbReference>
<reference evidence="3" key="1">
    <citation type="submission" date="2018-02" db="EMBL/GenBank/DDBJ databases">
        <authorList>
            <person name="Cohen D.B."/>
            <person name="Kent A.D."/>
        </authorList>
    </citation>
    <scope>NUCLEOTIDE SEQUENCE [LARGE SCALE GENOMIC DNA]</scope>
    <source>
        <strain evidence="3">DSM 100764</strain>
    </source>
</reference>
<keyword evidence="5" id="KW-1185">Reference proteome</keyword>
<evidence type="ECO:0000259" key="1">
    <source>
        <dbReference type="Pfam" id="PF01610"/>
    </source>
</evidence>
<evidence type="ECO:0000313" key="2">
    <source>
        <dbReference type="EMBL" id="PWB05174.1"/>
    </source>
</evidence>
<dbReference type="InterPro" id="IPR002560">
    <property type="entry name" value="Transposase_DDE"/>
</dbReference>
<organism evidence="3 5">
    <name type="scientific">Paramuribaculum intestinale</name>
    <dbReference type="NCBI Taxonomy" id="2094151"/>
    <lineage>
        <taxon>Bacteria</taxon>
        <taxon>Pseudomonadati</taxon>
        <taxon>Bacteroidota</taxon>
        <taxon>Bacteroidia</taxon>
        <taxon>Bacteroidales</taxon>
        <taxon>Muribaculaceae</taxon>
        <taxon>Paramuribaculum</taxon>
    </lineage>
</organism>
<dbReference type="Pfam" id="PF01610">
    <property type="entry name" value="DDE_Tnp_ISL3"/>
    <property type="match status" value="1"/>
</dbReference>
<feature type="non-terminal residue" evidence="3">
    <location>
        <position position="1"/>
    </location>
</feature>
<evidence type="ECO:0000313" key="4">
    <source>
        <dbReference type="EMBL" id="PWB06672.1"/>
    </source>
</evidence>
<protein>
    <submittedName>
        <fullName evidence="3">DDE transposase</fullName>
    </submittedName>
</protein>